<evidence type="ECO:0000313" key="5">
    <source>
        <dbReference type="Proteomes" id="UP000679373"/>
    </source>
</evidence>
<feature type="compositionally biased region" description="Low complexity" evidence="3">
    <location>
        <begin position="263"/>
        <end position="312"/>
    </location>
</feature>
<feature type="repeat" description="Cell wall-binding" evidence="2">
    <location>
        <begin position="491"/>
        <end position="510"/>
    </location>
</feature>
<evidence type="ECO:0000256" key="1">
    <source>
        <dbReference type="ARBA" id="ARBA00022737"/>
    </source>
</evidence>
<evidence type="ECO:0000313" key="4">
    <source>
        <dbReference type="EMBL" id="QUN37763.1"/>
    </source>
</evidence>
<dbReference type="Gene3D" id="2.10.270.10">
    <property type="entry name" value="Cholin Binding"/>
    <property type="match status" value="1"/>
</dbReference>
<feature type="repeat" description="Cell wall-binding" evidence="2">
    <location>
        <begin position="511"/>
        <end position="530"/>
    </location>
</feature>
<dbReference type="Pfam" id="PF19127">
    <property type="entry name" value="Choline_bind_3"/>
    <property type="match status" value="1"/>
</dbReference>
<organism evidence="4 5">
    <name type="scientific">Clostridium beijerinckii</name>
    <name type="common">Clostridium MP</name>
    <dbReference type="NCBI Taxonomy" id="1520"/>
    <lineage>
        <taxon>Bacteria</taxon>
        <taxon>Bacillati</taxon>
        <taxon>Bacillota</taxon>
        <taxon>Clostridia</taxon>
        <taxon>Eubacteriales</taxon>
        <taxon>Clostridiaceae</taxon>
        <taxon>Clostridium</taxon>
    </lineage>
</organism>
<keyword evidence="5" id="KW-1185">Reference proteome</keyword>
<dbReference type="InterPro" id="IPR018337">
    <property type="entry name" value="Cell_wall/Cho-bd_repeat"/>
</dbReference>
<dbReference type="AlphaFoldDB" id="A0AB74VMA0"/>
<dbReference type="Proteomes" id="UP000679373">
    <property type="component" value="Chromosome"/>
</dbReference>
<feature type="region of interest" description="Disordered" evidence="3">
    <location>
        <begin position="258"/>
        <end position="321"/>
    </location>
</feature>
<dbReference type="SUPFAM" id="SSF69360">
    <property type="entry name" value="Cell wall binding repeat"/>
    <property type="match status" value="1"/>
</dbReference>
<reference evidence="4" key="1">
    <citation type="submission" date="2021-04" db="EMBL/GenBank/DDBJ databases">
        <title>Complete genome sequence of the type strain Clostridium beijerinckii NRRL B-598.</title>
        <authorList>
            <person name="Sedlar K."/>
            <person name="Branska B."/>
            <person name="Bezdicek M."/>
            <person name="Nykrynova M."/>
            <person name="Lengerova M."/>
            <person name="Skutkova H."/>
            <person name="Patakova P."/>
        </authorList>
    </citation>
    <scope>NUCLEOTIDE SEQUENCE</scope>
    <source>
        <strain evidence="4">DSM 791</strain>
    </source>
</reference>
<accession>A0AB74VMA0</accession>
<proteinExistence type="predicted"/>
<evidence type="ECO:0000256" key="2">
    <source>
        <dbReference type="PROSITE-ProRule" id="PRU00591"/>
    </source>
</evidence>
<evidence type="ECO:0000256" key="3">
    <source>
        <dbReference type="SAM" id="MobiDB-lite"/>
    </source>
</evidence>
<name>A0AB74VMA0_CLOBE</name>
<keyword evidence="1" id="KW-0677">Repeat</keyword>
<dbReference type="PROSITE" id="PS51170">
    <property type="entry name" value="CW"/>
    <property type="match status" value="2"/>
</dbReference>
<gene>
    <name evidence="4" type="ORF">KEC93_06040</name>
</gene>
<protein>
    <submittedName>
        <fullName evidence="4">N-acetylmuramoyl-L-alanine amidase family protein</fullName>
    </submittedName>
</protein>
<dbReference type="EMBL" id="CP073653">
    <property type="protein sequence ID" value="QUN37763.1"/>
    <property type="molecule type" value="Genomic_DNA"/>
</dbReference>
<sequence>MDIKNETTPGAVLIRINDSLSDLGVTAQFKEFTITPSTTNSEGNLYSKVELSKDGNSTEVRYKKYIDEVDDTNQTMAELAKVIENRMEHLNVNNDYTSENILNRLKHSVENPNLYLTLDNLDITKSTLDTEGKATGTIVIHKDGSTETQSVSFNIVIDKELTDEDEELINDIDDILSDYSYTKYKGSNNTTADQIKSEIENGLSDENIRVAVSDFELDAATDDEWGYIDCKITLTRADNSVVTCNGWVDIYPLSCSDTTSNDSSGNSGNSGSSSGSSSSHHHSSGSSSSSSNSSSSSSSSNSNSGAANSANGTVSDSSKPVSLANMSKEAVKAVEAKVVNSISAVTGATAGEAKELVTTDGAKLSVTPIAKDGKSVGAVITAEAASAKAVIPVDKNQAPVTAVYKYVPLLDKYIQVQNAVITTDAITLPVQANATYVASPTVMPEVATIKQGWVQANNNWYMVNVTGDPLTGWQKDNTGWTYMSPSTGAMQTGWAQVGGSWYYLKNNGYMSTGWVQDGNTWYYCNADGSMASNTTIDGYTLGSNGAWIR</sequence>